<feature type="region of interest" description="Disordered" evidence="3">
    <location>
        <begin position="279"/>
        <end position="319"/>
    </location>
</feature>
<proteinExistence type="inferred from homology"/>
<dbReference type="KEGG" id="sre:PTSG_05101"/>
<dbReference type="STRING" id="946362.F2UAI9"/>
<feature type="region of interest" description="Disordered" evidence="3">
    <location>
        <begin position="194"/>
        <end position="216"/>
    </location>
</feature>
<evidence type="ECO:0000256" key="3">
    <source>
        <dbReference type="SAM" id="MobiDB-lite"/>
    </source>
</evidence>
<gene>
    <name evidence="4" type="ORF">PTSG_05101</name>
</gene>
<dbReference type="PANTHER" id="PTHR11079">
    <property type="entry name" value="CYTOSINE DEAMINASE FAMILY MEMBER"/>
    <property type="match status" value="1"/>
</dbReference>
<evidence type="ECO:0000256" key="1">
    <source>
        <dbReference type="ARBA" id="ARBA00022694"/>
    </source>
</evidence>
<accession>F2UAI9</accession>
<dbReference type="GO" id="GO:0008033">
    <property type="term" value="P:tRNA processing"/>
    <property type="evidence" value="ECO:0007669"/>
    <property type="project" value="UniProtKB-KW"/>
</dbReference>
<organism evidence="5">
    <name type="scientific">Salpingoeca rosetta (strain ATCC 50818 / BSB-021)</name>
    <dbReference type="NCBI Taxonomy" id="946362"/>
    <lineage>
        <taxon>Eukaryota</taxon>
        <taxon>Choanoflagellata</taxon>
        <taxon>Craspedida</taxon>
        <taxon>Salpingoecidae</taxon>
        <taxon>Salpingoeca</taxon>
    </lineage>
</organism>
<reference evidence="4" key="1">
    <citation type="submission" date="2009-08" db="EMBL/GenBank/DDBJ databases">
        <title>Annotation of Salpingoeca rosetta.</title>
        <authorList>
            <consortium name="The Broad Institute Genome Sequencing Platform"/>
            <person name="Russ C."/>
            <person name="Cuomo C."/>
            <person name="Burger G."/>
            <person name="Gray M.W."/>
            <person name="Holland P.W.H."/>
            <person name="King N."/>
            <person name="Lang F.B.F."/>
            <person name="Roger A.J."/>
            <person name="Ruiz-Trillo I."/>
            <person name="Young S.K."/>
            <person name="Zeng Q."/>
            <person name="Gargeya S."/>
            <person name="Alvarado L."/>
            <person name="Berlin A."/>
            <person name="Chapman S.B."/>
            <person name="Chen Z."/>
            <person name="Freedman E."/>
            <person name="Gellesch M."/>
            <person name="Goldberg J."/>
            <person name="Griggs A."/>
            <person name="Gujja S."/>
            <person name="Heilman E."/>
            <person name="Heiman D."/>
            <person name="Howarth C."/>
            <person name="Mehta T."/>
            <person name="Neiman D."/>
            <person name="Pearson M."/>
            <person name="Roberts A."/>
            <person name="Saif S."/>
            <person name="Shea T."/>
            <person name="Shenoy N."/>
            <person name="Sisk P."/>
            <person name="Stolte C."/>
            <person name="Sykes S."/>
            <person name="White J."/>
            <person name="Yandava C."/>
            <person name="Haas B."/>
            <person name="Nusbaum C."/>
            <person name="Birren B."/>
        </authorList>
    </citation>
    <scope>NUCLEOTIDE SEQUENCE [LARGE SCALE GENOMIC DNA]</scope>
    <source>
        <strain evidence="4">ATCC 50818</strain>
    </source>
</reference>
<dbReference type="OMA" id="QHWPTSF"/>
<feature type="compositionally biased region" description="Acidic residues" evidence="3">
    <location>
        <begin position="308"/>
        <end position="319"/>
    </location>
</feature>
<dbReference type="EMBL" id="GL832966">
    <property type="protein sequence ID" value="EGD73405.1"/>
    <property type="molecule type" value="Genomic_DNA"/>
</dbReference>
<evidence type="ECO:0000313" key="4">
    <source>
        <dbReference type="EMBL" id="EGD73405.1"/>
    </source>
</evidence>
<dbReference type="PANTHER" id="PTHR11079:SF156">
    <property type="entry name" value="INACTIVE TRNA-SPECIFIC ADENOSINE DEAMINASE-LIKE PROTEIN 3-RELATED"/>
    <property type="match status" value="1"/>
</dbReference>
<protein>
    <submittedName>
        <fullName evidence="4">Uncharacterized protein</fullName>
    </submittedName>
</protein>
<dbReference type="RefSeq" id="XP_004993687.1">
    <property type="nucleotide sequence ID" value="XM_004993630.1"/>
</dbReference>
<dbReference type="GO" id="GO:0052717">
    <property type="term" value="F:tRNA-specific adenosine-34 deaminase activity"/>
    <property type="evidence" value="ECO:0007669"/>
    <property type="project" value="TreeGrafter"/>
</dbReference>
<feature type="compositionally biased region" description="Basic and acidic residues" evidence="3">
    <location>
        <begin position="290"/>
        <end position="307"/>
    </location>
</feature>
<dbReference type="OrthoDB" id="3180714at2759"/>
<dbReference type="FunCoup" id="F2UAI9">
    <property type="interactions" value="993"/>
</dbReference>
<sequence length="390" mass="42437">MLTMAMTKKRVGGGDSGSAEGVGGEAGGLARVGLQYIAPAAYRAPMTVVPAVVACIPDKKKTSTILRSLQRTHPLHDLKHCRRVRFSREREQLEVIVCGVAADVHGAGDLESLPIDDATRELVAGLGLKNVHIASVPAFCPLTRTQMTQASQYWPVTFHENREMAAAMDLSAFTPQHMEYVQLCVKRLRELAGKAAAEDTPHPSTTPTTRPHHTPQPLQRCAIAADPRTGALLHTANDQRHAHPLHHEVMMLIDQVARARARERAAIVTSTTTISTTISSSSGVGAAIKRKADADSYDTDKRRHGGGDNDDDDDDDDDAGQLESSYLLKGLDVFLTHEPCIMCSMALVHSRVGRIFFETTCADGAISTNHEIHQHDNLNHRFDAFAIVDN</sequence>
<evidence type="ECO:0000313" key="5">
    <source>
        <dbReference type="Proteomes" id="UP000007799"/>
    </source>
</evidence>
<dbReference type="eggNOG" id="KOG2771">
    <property type="taxonomic scope" value="Eukaryota"/>
</dbReference>
<dbReference type="Proteomes" id="UP000007799">
    <property type="component" value="Unassembled WGS sequence"/>
</dbReference>
<dbReference type="GO" id="GO:0005737">
    <property type="term" value="C:cytoplasm"/>
    <property type="evidence" value="ECO:0007669"/>
    <property type="project" value="TreeGrafter"/>
</dbReference>
<comment type="similarity">
    <text evidence="2">Belongs to the cytidine and deoxycytidylate deaminase family. ADAT3 subfamily.</text>
</comment>
<dbReference type="GO" id="GO:0005634">
    <property type="term" value="C:nucleus"/>
    <property type="evidence" value="ECO:0007669"/>
    <property type="project" value="TreeGrafter"/>
</dbReference>
<keyword evidence="1" id="KW-0819">tRNA processing</keyword>
<dbReference type="InterPro" id="IPR016193">
    <property type="entry name" value="Cytidine_deaminase-like"/>
</dbReference>
<dbReference type="AlphaFoldDB" id="F2UAI9"/>
<name>F2UAI9_SALR5</name>
<feature type="region of interest" description="Disordered" evidence="3">
    <location>
        <begin position="1"/>
        <end position="20"/>
    </location>
</feature>
<dbReference type="InParanoid" id="F2UAI9"/>
<dbReference type="SUPFAM" id="SSF53927">
    <property type="entry name" value="Cytidine deaminase-like"/>
    <property type="match status" value="1"/>
</dbReference>
<keyword evidence="5" id="KW-1185">Reference proteome</keyword>
<dbReference type="GeneID" id="16074266"/>
<evidence type="ECO:0000256" key="2">
    <source>
        <dbReference type="ARBA" id="ARBA00038160"/>
    </source>
</evidence>
<dbReference type="Gene3D" id="3.40.140.10">
    <property type="entry name" value="Cytidine Deaminase, domain 2"/>
    <property type="match status" value="1"/>
</dbReference>